<dbReference type="InParanoid" id="G4Z8T5"/>
<sequence length="364" mass="39983">MDSWLQEIHDTRRALANLGRVIDDDLTVDVILMGVVHTHRAVVRQFSRIMAPGSRPTLQQVLNTLKSETEMDEIVRDEEEDSGKILHEGHYQNVCRKRQFDLKHGAAGMAKGAGGKPSEGGGKSGGGRGKKPSPKGGPPQPSPLGMIGRVENTCAVTSTGSTAAVSPNGSDSLEWILDSAAITHTCADRELMLRFPHYVETNTPHESWTGEITREHLVSELETSFVSTEDSHGSGGGELRYTLTGDRNVPGCHVNLLSVNALEEEGWRCESRYPENGPPQRLMWIGSTAILFEKSHGYYRTRSIHAPARVVASARAADNSLFQWHLRFAHVNADALQKVYRDKHNVLEKAAATTLNLLLRKADV</sequence>
<feature type="region of interest" description="Disordered" evidence="1">
    <location>
        <begin position="106"/>
        <end position="147"/>
    </location>
</feature>
<dbReference type="RefSeq" id="XP_009521834.1">
    <property type="nucleotide sequence ID" value="XM_009523539.1"/>
</dbReference>
<reference evidence="2 3" key="1">
    <citation type="journal article" date="2006" name="Science">
        <title>Phytophthora genome sequences uncover evolutionary origins and mechanisms of pathogenesis.</title>
        <authorList>
            <person name="Tyler B.M."/>
            <person name="Tripathy S."/>
            <person name="Zhang X."/>
            <person name="Dehal P."/>
            <person name="Jiang R.H."/>
            <person name="Aerts A."/>
            <person name="Arredondo F.D."/>
            <person name="Baxter L."/>
            <person name="Bensasson D."/>
            <person name="Beynon J.L."/>
            <person name="Chapman J."/>
            <person name="Damasceno C.M."/>
            <person name="Dorrance A.E."/>
            <person name="Dou D."/>
            <person name="Dickerman A.W."/>
            <person name="Dubchak I.L."/>
            <person name="Garbelotto M."/>
            <person name="Gijzen M."/>
            <person name="Gordon S.G."/>
            <person name="Govers F."/>
            <person name="Grunwald N.J."/>
            <person name="Huang W."/>
            <person name="Ivors K.L."/>
            <person name="Jones R.W."/>
            <person name="Kamoun S."/>
            <person name="Krampis K."/>
            <person name="Lamour K.H."/>
            <person name="Lee M.K."/>
            <person name="McDonald W.H."/>
            <person name="Medina M."/>
            <person name="Meijer H.J."/>
            <person name="Nordberg E.K."/>
            <person name="Maclean D.J."/>
            <person name="Ospina-Giraldo M.D."/>
            <person name="Morris P.F."/>
            <person name="Phuntumart V."/>
            <person name="Putnam N.H."/>
            <person name="Rash S."/>
            <person name="Rose J.K."/>
            <person name="Sakihama Y."/>
            <person name="Salamov A.A."/>
            <person name="Savidor A."/>
            <person name="Scheuring C.F."/>
            <person name="Smith B.M."/>
            <person name="Sobral B.W."/>
            <person name="Terry A."/>
            <person name="Torto-Alalibo T.A."/>
            <person name="Win J."/>
            <person name="Xu Z."/>
            <person name="Zhang H."/>
            <person name="Grigoriev I.V."/>
            <person name="Rokhsar D.S."/>
            <person name="Boore J.L."/>
        </authorList>
    </citation>
    <scope>NUCLEOTIDE SEQUENCE [LARGE SCALE GENOMIC DNA]</scope>
    <source>
        <strain evidence="2 3">P6497</strain>
    </source>
</reference>
<gene>
    <name evidence="2" type="ORF">PHYSODRAFT_312498</name>
</gene>
<accession>G4Z8T5</accession>
<evidence type="ECO:0008006" key="4">
    <source>
        <dbReference type="Google" id="ProtNLM"/>
    </source>
</evidence>
<keyword evidence="3" id="KW-1185">Reference proteome</keyword>
<protein>
    <recommendedName>
        <fullName evidence="4">GAG-pre-integrase domain-containing protein</fullName>
    </recommendedName>
</protein>
<proteinExistence type="predicted"/>
<dbReference type="OMA" id="ESIFRWH"/>
<dbReference type="AlphaFoldDB" id="G4Z8T5"/>
<dbReference type="EMBL" id="JH159153">
    <property type="protein sequence ID" value="EGZ19117.1"/>
    <property type="molecule type" value="Genomic_DNA"/>
</dbReference>
<dbReference type="KEGG" id="psoj:PHYSODRAFT_312498"/>
<dbReference type="Proteomes" id="UP000002640">
    <property type="component" value="Unassembled WGS sequence"/>
</dbReference>
<dbReference type="GeneID" id="20643494"/>
<feature type="compositionally biased region" description="Gly residues" evidence="1">
    <location>
        <begin position="111"/>
        <end position="127"/>
    </location>
</feature>
<evidence type="ECO:0000256" key="1">
    <source>
        <dbReference type="SAM" id="MobiDB-lite"/>
    </source>
</evidence>
<evidence type="ECO:0000313" key="3">
    <source>
        <dbReference type="Proteomes" id="UP000002640"/>
    </source>
</evidence>
<evidence type="ECO:0000313" key="2">
    <source>
        <dbReference type="EMBL" id="EGZ19117.1"/>
    </source>
</evidence>
<name>G4Z8T5_PHYSP</name>
<organism evidence="2 3">
    <name type="scientific">Phytophthora sojae (strain P6497)</name>
    <name type="common">Soybean stem and root rot agent</name>
    <name type="synonym">Phytophthora megasperma f. sp. glycines</name>
    <dbReference type="NCBI Taxonomy" id="1094619"/>
    <lineage>
        <taxon>Eukaryota</taxon>
        <taxon>Sar</taxon>
        <taxon>Stramenopiles</taxon>
        <taxon>Oomycota</taxon>
        <taxon>Peronosporomycetes</taxon>
        <taxon>Peronosporales</taxon>
        <taxon>Peronosporaceae</taxon>
        <taxon>Phytophthora</taxon>
    </lineage>
</organism>